<keyword evidence="3" id="KW-1185">Reference proteome</keyword>
<evidence type="ECO:0000313" key="2">
    <source>
        <dbReference type="EMBL" id="NMG43327.1"/>
    </source>
</evidence>
<evidence type="ECO:0000259" key="1">
    <source>
        <dbReference type="Pfam" id="PF13439"/>
    </source>
</evidence>
<dbReference type="InterPro" id="IPR028098">
    <property type="entry name" value="Glyco_trans_4-like_N"/>
</dbReference>
<dbReference type="EMBL" id="WTVN01000006">
    <property type="protein sequence ID" value="NMG43327.1"/>
    <property type="molecule type" value="Genomic_DNA"/>
</dbReference>
<organism evidence="2 3">
    <name type="scientific">Aromatoleum toluvorans</name>
    <dbReference type="NCBI Taxonomy" id="92002"/>
    <lineage>
        <taxon>Bacteria</taxon>
        <taxon>Pseudomonadati</taxon>
        <taxon>Pseudomonadota</taxon>
        <taxon>Betaproteobacteria</taxon>
        <taxon>Rhodocyclales</taxon>
        <taxon>Rhodocyclaceae</taxon>
        <taxon>Aromatoleum</taxon>
    </lineage>
</organism>
<feature type="domain" description="Glycosyltransferase subfamily 4-like N-terminal" evidence="1">
    <location>
        <begin position="7"/>
        <end position="169"/>
    </location>
</feature>
<accession>A0ABX1PXA8</accession>
<sequence length="366" mass="39450">MPSFGDGGVERMLVNLAGGLADRGVEVDFVTRRRAEPYLEALDSRVRLVETGRSGLVGIQPVLQRYLRAAKPDFVLCGKDRAALAFLLARALVGGRSRLVMRPGTNFSARLAESSPWSRWRKRWLIRITHRAAAAVVGNSADIVTDIAAVAGLAPERVHLIRNPVVTARLAQQAAAPLEHPWFGAGEPPLVMGVGRLGQVKGFDVLLQAFARVRRRRACRLMILGEGRLRAELEAEAARLGVAEDFALPGFDPNPYRYLSRAALFVLSSRREGSPNALTEALALGTPVVATDCPSGPRELLADGKVAPIVPVDDVAALAAAMERALDAPGDAGLRRAAVQEYTVDTCAGRYQALFQRLLEQEGARA</sequence>
<dbReference type="CDD" id="cd03811">
    <property type="entry name" value="GT4_GT28_WabH-like"/>
    <property type="match status" value="1"/>
</dbReference>
<dbReference type="Proteomes" id="UP000623795">
    <property type="component" value="Unassembled WGS sequence"/>
</dbReference>
<dbReference type="Pfam" id="PF13692">
    <property type="entry name" value="Glyco_trans_1_4"/>
    <property type="match status" value="1"/>
</dbReference>
<gene>
    <name evidence="2" type="ORF">GPA22_06220</name>
</gene>
<name>A0ABX1PXA8_9RHOO</name>
<dbReference type="Gene3D" id="3.40.50.2000">
    <property type="entry name" value="Glycogen Phosphorylase B"/>
    <property type="match status" value="2"/>
</dbReference>
<evidence type="ECO:0000313" key="3">
    <source>
        <dbReference type="Proteomes" id="UP000623795"/>
    </source>
</evidence>
<dbReference type="Pfam" id="PF13439">
    <property type="entry name" value="Glyco_transf_4"/>
    <property type="match status" value="1"/>
</dbReference>
<dbReference type="PANTHER" id="PTHR12526">
    <property type="entry name" value="GLYCOSYLTRANSFERASE"/>
    <property type="match status" value="1"/>
</dbReference>
<comment type="caution">
    <text evidence="2">The sequence shown here is derived from an EMBL/GenBank/DDBJ whole genome shotgun (WGS) entry which is preliminary data.</text>
</comment>
<dbReference type="SUPFAM" id="SSF53756">
    <property type="entry name" value="UDP-Glycosyltransferase/glycogen phosphorylase"/>
    <property type="match status" value="1"/>
</dbReference>
<protein>
    <submittedName>
        <fullName evidence="2">Glycosyltransferase</fullName>
    </submittedName>
</protein>
<reference evidence="2 3" key="1">
    <citation type="submission" date="2019-12" db="EMBL/GenBank/DDBJ databases">
        <title>Comparative genomics gives insights into the taxonomy of the Azoarcus-Aromatoleum group and reveals separate origins of nif in the plant-associated Azoarcus and non-plant-associated Aromatoleum sub-groups.</title>
        <authorList>
            <person name="Lafos M."/>
            <person name="Maluk M."/>
            <person name="Batista M."/>
            <person name="Junghare M."/>
            <person name="Carmona M."/>
            <person name="Faoro H."/>
            <person name="Cruz L.M."/>
            <person name="Battistoni F."/>
            <person name="De Souza E."/>
            <person name="Pedrosa F."/>
            <person name="Chen W.-M."/>
            <person name="Poole P.S."/>
            <person name="Dixon R.A."/>
            <person name="James E.K."/>
        </authorList>
    </citation>
    <scope>NUCLEOTIDE SEQUENCE [LARGE SCALE GENOMIC DNA]</scope>
    <source>
        <strain evidence="2 3">Td21</strain>
    </source>
</reference>
<proteinExistence type="predicted"/>
<dbReference type="PANTHER" id="PTHR12526:SF636">
    <property type="entry name" value="BLL3647 PROTEIN"/>
    <property type="match status" value="1"/>
</dbReference>